<dbReference type="RefSeq" id="WP_307408428.1">
    <property type="nucleotide sequence ID" value="NZ_JAUSUR010000004.1"/>
</dbReference>
<proteinExistence type="predicted"/>
<reference evidence="1 2" key="1">
    <citation type="submission" date="2023-07" db="EMBL/GenBank/DDBJ databases">
        <title>Genomic Encyclopedia of Type Strains, Phase IV (KMG-IV): sequencing the most valuable type-strain genomes for metagenomic binning, comparative biology and taxonomic classification.</title>
        <authorList>
            <person name="Goeker M."/>
        </authorList>
    </citation>
    <scope>NUCLEOTIDE SEQUENCE [LARGE SCALE GENOMIC DNA]</scope>
    <source>
        <strain evidence="1 2">DSM 16784</strain>
    </source>
</reference>
<organism evidence="1 2">
    <name type="scientific">Breznakia pachnodae</name>
    <dbReference type="NCBI Taxonomy" id="265178"/>
    <lineage>
        <taxon>Bacteria</taxon>
        <taxon>Bacillati</taxon>
        <taxon>Bacillota</taxon>
        <taxon>Erysipelotrichia</taxon>
        <taxon>Erysipelotrichales</taxon>
        <taxon>Erysipelotrichaceae</taxon>
        <taxon>Breznakia</taxon>
    </lineage>
</organism>
<sequence>MKQKLPTKVYLAKMNGFPEVKNYMTELFDKGRINFPQIKYLHDNLYKKESFYIAQNIFPVAMIIQTGMEIDKLEKLVEGLPDATGTTIFCKEGNEGYLYNKIFTDLYIIAATVDFYQKKGNTIDESIEKYKEIYKTTDLEDRGKMMTKLINGVTVDFDKIHEENKFHYLFHCDYIYKSSLTGRVFDFDTPSDAIKIASMNSQNVYRVKIHENGEIEKLDKIFNWHERADYLKEGEVSNVDIVKRLFEEQTRESIELAQTIIELKSDVFDNYLDDNIEIHEN</sequence>
<keyword evidence="2" id="KW-1185">Reference proteome</keyword>
<accession>A0ABU0E443</accession>
<comment type="caution">
    <text evidence="1">The sequence shown here is derived from an EMBL/GenBank/DDBJ whole genome shotgun (WGS) entry which is preliminary data.</text>
</comment>
<gene>
    <name evidence="1" type="ORF">J2S15_002325</name>
</gene>
<evidence type="ECO:0000313" key="1">
    <source>
        <dbReference type="EMBL" id="MDQ0361575.1"/>
    </source>
</evidence>
<protein>
    <submittedName>
        <fullName evidence="1">Uncharacterized protein</fullName>
    </submittedName>
</protein>
<dbReference type="Proteomes" id="UP001230220">
    <property type="component" value="Unassembled WGS sequence"/>
</dbReference>
<name>A0ABU0E443_9FIRM</name>
<dbReference type="EMBL" id="JAUSUR010000004">
    <property type="protein sequence ID" value="MDQ0361575.1"/>
    <property type="molecule type" value="Genomic_DNA"/>
</dbReference>
<evidence type="ECO:0000313" key="2">
    <source>
        <dbReference type="Proteomes" id="UP001230220"/>
    </source>
</evidence>